<keyword evidence="3" id="KW-1185">Reference proteome</keyword>
<dbReference type="OrthoDB" id="10556782at2759"/>
<organism evidence="1">
    <name type="scientific">Microbotryum lychnidis-dioicae (strain p1A1 Lamole / MvSl-1064)</name>
    <name type="common">Anther smut fungus</name>
    <dbReference type="NCBI Taxonomy" id="683840"/>
    <lineage>
        <taxon>Eukaryota</taxon>
        <taxon>Fungi</taxon>
        <taxon>Dikarya</taxon>
        <taxon>Basidiomycota</taxon>
        <taxon>Pucciniomycotina</taxon>
        <taxon>Microbotryomycetes</taxon>
        <taxon>Microbotryales</taxon>
        <taxon>Microbotryaceae</taxon>
        <taxon>Microbotryum</taxon>
    </lineage>
</organism>
<gene>
    <name evidence="1" type="ORF">MVLG_07273</name>
</gene>
<evidence type="ECO:0000313" key="1">
    <source>
        <dbReference type="EMBL" id="KDE02155.1"/>
    </source>
</evidence>
<protein>
    <submittedName>
        <fullName evidence="1 2">Uncharacterized protein</fullName>
    </submittedName>
</protein>
<accession>U5HJU6</accession>
<dbReference type="HOGENOM" id="CLU_2924449_0_0_1"/>
<reference evidence="1" key="2">
    <citation type="submission" date="2010-11" db="EMBL/GenBank/DDBJ databases">
        <authorList>
            <consortium name="The Broad Institute Genome Sequencing Platform"/>
            <person name="Earl A."/>
            <person name="Ward D."/>
            <person name="Feldgarden M."/>
            <person name="Gevers D."/>
            <person name="Butler R."/>
            <person name="Young S.K."/>
            <person name="Zeng Q."/>
            <person name="Gargeya S."/>
            <person name="Fitzgerald M."/>
            <person name="Haas B."/>
            <person name="Abouelleil A."/>
            <person name="Alvarado L."/>
            <person name="Arachchi H.M."/>
            <person name="Berlin A."/>
            <person name="Brown A."/>
            <person name="Chapman S.B."/>
            <person name="Chen Z."/>
            <person name="Dunbar C."/>
            <person name="Freedman E."/>
            <person name="Gearin G."/>
            <person name="Gellesch M."/>
            <person name="Goldberg J."/>
            <person name="Griggs A."/>
            <person name="Gujja S."/>
            <person name="Heilman E."/>
            <person name="Heiman D."/>
            <person name="Howarth C."/>
            <person name="Larson L."/>
            <person name="Lui A."/>
            <person name="MacDonald P.J.P."/>
            <person name="Mehta T."/>
            <person name="Montmayeur A."/>
            <person name="Murphy C."/>
            <person name="Neiman D."/>
            <person name="Pearson M."/>
            <person name="Priest M."/>
            <person name="Roberts A."/>
            <person name="Saif S."/>
            <person name="Shea T."/>
            <person name="Shenoy N."/>
            <person name="Sisk P."/>
            <person name="Stolte C."/>
            <person name="Sykes S."/>
            <person name="White J."/>
            <person name="Yandava C."/>
            <person name="Wortman J."/>
            <person name="Nusbaum C."/>
            <person name="Birren B."/>
        </authorList>
    </citation>
    <scope>NUCLEOTIDE SEQUENCE</scope>
    <source>
        <strain evidence="1">P1A1 Lamole</strain>
    </source>
</reference>
<evidence type="ECO:0000313" key="3">
    <source>
        <dbReference type="Proteomes" id="UP000017200"/>
    </source>
</evidence>
<sequence length="61" mass="6825">MAAKIEARQANLRSIEQRAMAFGKTEARVAAEKRFPAANLELINSQNPGLEETDWIRSKVP</sequence>
<reference evidence="1 3" key="3">
    <citation type="journal article" date="2015" name="BMC Genomics">
        <title>Sex and parasites: genomic and transcriptomic analysis of Microbotryum lychnidis-dioicae, the biotrophic and plant-castrating anther smut fungus.</title>
        <authorList>
            <person name="Perlin M.H."/>
            <person name="Amselem J."/>
            <person name="Fontanillas E."/>
            <person name="Toh S.S."/>
            <person name="Chen Z."/>
            <person name="Goldberg J."/>
            <person name="Duplessis S."/>
            <person name="Henrissat B."/>
            <person name="Young S."/>
            <person name="Zeng Q."/>
            <person name="Aguileta G."/>
            <person name="Petit E."/>
            <person name="Badouin H."/>
            <person name="Andrews J."/>
            <person name="Razeeq D."/>
            <person name="Gabaldon T."/>
            <person name="Quesneville H."/>
            <person name="Giraud T."/>
            <person name="Hood M.E."/>
            <person name="Schultz D.J."/>
            <person name="Cuomo C.A."/>
        </authorList>
    </citation>
    <scope>NUCLEOTIDE SEQUENCE [LARGE SCALE GENOMIC DNA]</scope>
    <source>
        <strain evidence="3">p1A1 Lamole</strain>
        <strain evidence="1">P1A1 Lamole</strain>
    </source>
</reference>
<dbReference type="AlphaFoldDB" id="U5HJU6"/>
<proteinExistence type="predicted"/>
<reference evidence="2" key="4">
    <citation type="submission" date="2015-06" db="UniProtKB">
        <authorList>
            <consortium name="EnsemblFungi"/>
        </authorList>
    </citation>
    <scope>IDENTIFICATION</scope>
</reference>
<evidence type="ECO:0000313" key="2">
    <source>
        <dbReference type="EnsemblFungi" id="MVLG_07273T0"/>
    </source>
</evidence>
<dbReference type="EnsemblFungi" id="MVLG_07273T0">
    <property type="protein sequence ID" value="MVLG_07273T0"/>
    <property type="gene ID" value="MVLG_07273"/>
</dbReference>
<dbReference type="EMBL" id="GL542131">
    <property type="protein sequence ID" value="KDE02155.1"/>
    <property type="molecule type" value="Genomic_DNA"/>
</dbReference>
<dbReference type="InParanoid" id="U5HJU6"/>
<dbReference type="Proteomes" id="UP000017200">
    <property type="component" value="Unassembled WGS sequence"/>
</dbReference>
<name>U5HJU6_USTV1</name>
<reference evidence="3" key="1">
    <citation type="submission" date="2010-11" db="EMBL/GenBank/DDBJ databases">
        <title>The genome sequence of Microbotryum violaceum strain p1A1 Lamole.</title>
        <authorList>
            <person name="Cuomo C."/>
            <person name="Perlin M."/>
            <person name="Young S.K."/>
            <person name="Zeng Q."/>
            <person name="Gargeya S."/>
            <person name="Alvarado L."/>
            <person name="Berlin A."/>
            <person name="Chapman S.B."/>
            <person name="Chen Z."/>
            <person name="Freedman E."/>
            <person name="Gellesch M."/>
            <person name="Goldberg J."/>
            <person name="Griggs A."/>
            <person name="Gujja S."/>
            <person name="Heilman E."/>
            <person name="Heiman D."/>
            <person name="Howarth C."/>
            <person name="Mehta T."/>
            <person name="Neiman D."/>
            <person name="Pearson M."/>
            <person name="Roberts A."/>
            <person name="Saif S."/>
            <person name="Shea T."/>
            <person name="Shenoy N."/>
            <person name="Sisk P."/>
            <person name="Stolte C."/>
            <person name="Sykes S."/>
            <person name="White J."/>
            <person name="Yandava C."/>
            <person name="Haas B."/>
            <person name="Nusbaum C."/>
            <person name="Birren B."/>
        </authorList>
    </citation>
    <scope>NUCLEOTIDE SEQUENCE [LARGE SCALE GENOMIC DNA]</scope>
    <source>
        <strain evidence="3">p1A1 Lamole</strain>
    </source>
</reference>
<dbReference type="EMBL" id="AEIJ01001362">
    <property type="status" value="NOT_ANNOTATED_CDS"/>
    <property type="molecule type" value="Genomic_DNA"/>
</dbReference>